<dbReference type="Pfam" id="PF01433">
    <property type="entry name" value="Peptidase_M1"/>
    <property type="match status" value="1"/>
</dbReference>
<feature type="compositionally biased region" description="Polar residues" evidence="1">
    <location>
        <begin position="772"/>
        <end position="793"/>
    </location>
</feature>
<dbReference type="Proteomes" id="UP000187941">
    <property type="component" value="Chromosome"/>
</dbReference>
<feature type="chain" id="PRO_5010257256" evidence="2">
    <location>
        <begin position="21"/>
        <end position="805"/>
    </location>
</feature>
<dbReference type="GO" id="GO:0016020">
    <property type="term" value="C:membrane"/>
    <property type="evidence" value="ECO:0007669"/>
    <property type="project" value="TreeGrafter"/>
</dbReference>
<sequence length="805" mass="91089">MKNRLLIACAVFLTGTAALAQPGQAPTQNANSRFEQLGSVLPTPNTFRTASGAPGKDYFQNRADYDIKVELDDAQQKIIGSETVTYYNNSTDVLPYIWLQLDQNLFAKGSTGSVTRTGGVNENGMSFSQLQNLTSVRERSQQQASDKYGYTITAVTDGKTRSPLKYTINQTMMRIDLPAPLRPGGSYSFNIDWNYFVTEYYGRSGMEFFPTDGNYNYFIAHWFPRLCAYNDVTGWQNKQFLGQGEFTLIFGNYKAAITVPADFVVGATGECQNYKQVLNATQQKRLAQAANSKTPVVIVTQDEAVAAEKTKAGGTTAKKTWVYKADNVRDFAFTASRRFIWDAMQTDVYGDGRKIWSMSFYSKEGNPLWGQYSTRVVEHTLKSYGNRTIKYPYPVAISCHATPGGGMEYPMISFNGGRPEPDGTYSEQVKYGMIGVIIHEVGHNFFPMIVNSDERQWTWMDEGLNTFCQYLAEKEWDYNYPTRRGEPQQIVDYMKSDKAVLSPIMTSSDNVISLGPNAYAKPATALNILRETVMGRDLFDYAFKEYARRWAFKSPEPADFFRTLEDASGVDLDWFWKGWFYGTEAVDQELLDVDWFQPSSQNPEVAKAEARTAAQRRLNTISRQRDAATKDQTVIAQDSTMTDFYNRYDPYAVTEADKKRYQDYLATLSEEERKTLASSSQTHYYTLSVKNKGGLPMPVIIRMQFEDGTDSVARFPAEIWRFNDVSVKKVIATSKKVTQWTLDPYQEIADIDTENNAFPRVSQPTRFQLFKQRSNPFAPQGPNPMQQQRQATGATPPARQGSGRN</sequence>
<evidence type="ECO:0000313" key="5">
    <source>
        <dbReference type="Proteomes" id="UP000187941"/>
    </source>
</evidence>
<dbReference type="RefSeq" id="WP_077132641.1">
    <property type="nucleotide sequence ID" value="NZ_CP014263.1"/>
</dbReference>
<dbReference type="KEGG" id="smon:AWR27_18755"/>
<reference evidence="4 5" key="1">
    <citation type="submission" date="2016-01" db="EMBL/GenBank/DDBJ databases">
        <authorList>
            <person name="Oliw E.H."/>
        </authorList>
    </citation>
    <scope>NUCLEOTIDE SEQUENCE [LARGE SCALE GENOMIC DNA]</scope>
    <source>
        <strain evidence="4 5">DY10</strain>
    </source>
</reference>
<dbReference type="InterPro" id="IPR050344">
    <property type="entry name" value="Peptidase_M1_aminopeptidases"/>
</dbReference>
<organism evidence="4 5">
    <name type="scientific">Spirosoma montaniterrae</name>
    <dbReference type="NCBI Taxonomy" id="1178516"/>
    <lineage>
        <taxon>Bacteria</taxon>
        <taxon>Pseudomonadati</taxon>
        <taxon>Bacteroidota</taxon>
        <taxon>Cytophagia</taxon>
        <taxon>Cytophagales</taxon>
        <taxon>Cytophagaceae</taxon>
        <taxon>Spirosoma</taxon>
    </lineage>
</organism>
<protein>
    <submittedName>
        <fullName evidence="4">Aminopeptidase</fullName>
    </submittedName>
</protein>
<dbReference type="GO" id="GO:0043171">
    <property type="term" value="P:peptide catabolic process"/>
    <property type="evidence" value="ECO:0007669"/>
    <property type="project" value="TreeGrafter"/>
</dbReference>
<dbReference type="GO" id="GO:0042277">
    <property type="term" value="F:peptide binding"/>
    <property type="evidence" value="ECO:0007669"/>
    <property type="project" value="TreeGrafter"/>
</dbReference>
<proteinExistence type="predicted"/>
<dbReference type="SUPFAM" id="SSF55486">
    <property type="entry name" value="Metalloproteases ('zincins'), catalytic domain"/>
    <property type="match status" value="1"/>
</dbReference>
<dbReference type="PANTHER" id="PTHR11533">
    <property type="entry name" value="PROTEASE M1 ZINC METALLOPROTEASE"/>
    <property type="match status" value="1"/>
</dbReference>
<dbReference type="EMBL" id="CP014263">
    <property type="protein sequence ID" value="AQG81179.1"/>
    <property type="molecule type" value="Genomic_DNA"/>
</dbReference>
<keyword evidence="4" id="KW-0378">Hydrolase</keyword>
<feature type="signal peptide" evidence="2">
    <location>
        <begin position="1"/>
        <end position="20"/>
    </location>
</feature>
<dbReference type="GO" id="GO:0008270">
    <property type="term" value="F:zinc ion binding"/>
    <property type="evidence" value="ECO:0007669"/>
    <property type="project" value="InterPro"/>
</dbReference>
<keyword evidence="4" id="KW-0031">Aminopeptidase</keyword>
<gene>
    <name evidence="4" type="ORF">AWR27_18755</name>
</gene>
<feature type="domain" description="Peptidase M1 membrane alanine aminopeptidase" evidence="3">
    <location>
        <begin position="398"/>
        <end position="579"/>
    </location>
</feature>
<evidence type="ECO:0000259" key="3">
    <source>
        <dbReference type="Pfam" id="PF01433"/>
    </source>
</evidence>
<dbReference type="CDD" id="cd09604">
    <property type="entry name" value="M1_APN_like"/>
    <property type="match status" value="1"/>
</dbReference>
<dbReference type="InterPro" id="IPR014782">
    <property type="entry name" value="Peptidase_M1_dom"/>
</dbReference>
<dbReference type="OrthoDB" id="9814383at2"/>
<dbReference type="GO" id="GO:0005737">
    <property type="term" value="C:cytoplasm"/>
    <property type="evidence" value="ECO:0007669"/>
    <property type="project" value="TreeGrafter"/>
</dbReference>
<dbReference type="AlphaFoldDB" id="A0A1P9X0M0"/>
<accession>A0A1P9X0M0</accession>
<name>A0A1P9X0M0_9BACT</name>
<dbReference type="Gene3D" id="1.10.390.10">
    <property type="entry name" value="Neutral Protease Domain 2"/>
    <property type="match status" value="1"/>
</dbReference>
<dbReference type="GO" id="GO:0070006">
    <property type="term" value="F:metalloaminopeptidase activity"/>
    <property type="evidence" value="ECO:0007669"/>
    <property type="project" value="TreeGrafter"/>
</dbReference>
<evidence type="ECO:0000256" key="2">
    <source>
        <dbReference type="SAM" id="SignalP"/>
    </source>
</evidence>
<dbReference type="InterPro" id="IPR027268">
    <property type="entry name" value="Peptidase_M4/M1_CTD_sf"/>
</dbReference>
<evidence type="ECO:0000313" key="4">
    <source>
        <dbReference type="EMBL" id="AQG81179.1"/>
    </source>
</evidence>
<feature type="region of interest" description="Disordered" evidence="1">
    <location>
        <begin position="772"/>
        <end position="805"/>
    </location>
</feature>
<dbReference type="STRING" id="1178516.AWR27_18755"/>
<dbReference type="PANTHER" id="PTHR11533:SF174">
    <property type="entry name" value="PUROMYCIN-SENSITIVE AMINOPEPTIDASE-RELATED"/>
    <property type="match status" value="1"/>
</dbReference>
<dbReference type="GO" id="GO:0005615">
    <property type="term" value="C:extracellular space"/>
    <property type="evidence" value="ECO:0007669"/>
    <property type="project" value="TreeGrafter"/>
</dbReference>
<evidence type="ECO:0000256" key="1">
    <source>
        <dbReference type="SAM" id="MobiDB-lite"/>
    </source>
</evidence>
<keyword evidence="5" id="KW-1185">Reference proteome</keyword>
<keyword evidence="2" id="KW-0732">Signal</keyword>
<keyword evidence="4" id="KW-0645">Protease</keyword>